<evidence type="ECO:0000256" key="1">
    <source>
        <dbReference type="SAM" id="MobiDB-lite"/>
    </source>
</evidence>
<dbReference type="EMBL" id="BAJS01000009">
    <property type="protein sequence ID" value="GAK36752.1"/>
    <property type="molecule type" value="Genomic_DNA"/>
</dbReference>
<reference evidence="2 3" key="1">
    <citation type="journal article" date="2015" name="Microbes Environ.">
        <title>Distribution and evolution of nitrogen fixation genes in the phylum bacteroidetes.</title>
        <authorList>
            <person name="Inoue J."/>
            <person name="Oshima K."/>
            <person name="Suda W."/>
            <person name="Sakamoto M."/>
            <person name="Iino T."/>
            <person name="Noda S."/>
            <person name="Hongoh Y."/>
            <person name="Hattori M."/>
            <person name="Ohkuma M."/>
        </authorList>
    </citation>
    <scope>NUCLEOTIDE SEQUENCE [LARGE SCALE GENOMIC DNA]</scope>
    <source>
        <strain evidence="2 3">JCM 15093</strain>
    </source>
</reference>
<dbReference type="Proteomes" id="UP000027601">
    <property type="component" value="Unassembled WGS sequence"/>
</dbReference>
<proteinExistence type="predicted"/>
<organism evidence="2 3">
    <name type="scientific">Bacteroides graminisolvens DSM 19988 = JCM 15093</name>
    <dbReference type="NCBI Taxonomy" id="1121097"/>
    <lineage>
        <taxon>Bacteria</taxon>
        <taxon>Pseudomonadati</taxon>
        <taxon>Bacteroidota</taxon>
        <taxon>Bacteroidia</taxon>
        <taxon>Bacteroidales</taxon>
        <taxon>Bacteroidaceae</taxon>
        <taxon>Bacteroides</taxon>
    </lineage>
</organism>
<sequence>MDYWDFLTGRDGLTPHVGTNGNWYIGDKDTGVKAAGKDGLDGKDGKPGEPGKPGAEVTIIKGVPNVIAQYSQSEFGEMCVPSVF</sequence>
<dbReference type="OrthoDB" id="1151433at2"/>
<comment type="caution">
    <text evidence="2">The sequence shown here is derived from an EMBL/GenBank/DDBJ whole genome shotgun (WGS) entry which is preliminary data.</text>
</comment>
<feature type="region of interest" description="Disordered" evidence="1">
    <location>
        <begin position="35"/>
        <end position="56"/>
    </location>
</feature>
<keyword evidence="3" id="KW-1185">Reference proteome</keyword>
<evidence type="ECO:0000313" key="3">
    <source>
        <dbReference type="Proteomes" id="UP000027601"/>
    </source>
</evidence>
<protein>
    <submittedName>
        <fullName evidence="2">SclB protein</fullName>
    </submittedName>
</protein>
<dbReference type="STRING" id="1121097.GCA_000428125_02287"/>
<feature type="compositionally biased region" description="Basic and acidic residues" evidence="1">
    <location>
        <begin position="35"/>
        <end position="49"/>
    </location>
</feature>
<dbReference type="Gene3D" id="2.60.120.220">
    <property type="entry name" value="Satellite virus coat domain"/>
    <property type="match status" value="1"/>
</dbReference>
<dbReference type="AlphaFoldDB" id="A0A069D2U0"/>
<accession>A0A069D2U0</accession>
<dbReference type="eggNOG" id="COG4886">
    <property type="taxonomic scope" value="Bacteria"/>
</dbReference>
<evidence type="ECO:0000313" key="2">
    <source>
        <dbReference type="EMBL" id="GAK36752.1"/>
    </source>
</evidence>
<name>A0A069D2U0_9BACE</name>
<gene>
    <name evidence="2" type="ORF">JCM15093_1942</name>
</gene>